<dbReference type="RefSeq" id="XP_001581021.1">
    <property type="nucleotide sequence ID" value="XM_001580971.1"/>
</dbReference>
<dbReference type="VEuPathDB" id="TrichDB:TVAG_365430"/>
<evidence type="ECO:0000256" key="1">
    <source>
        <dbReference type="SAM" id="Coils"/>
    </source>
</evidence>
<evidence type="ECO:0000259" key="6">
    <source>
        <dbReference type="Pfam" id="PF17852"/>
    </source>
</evidence>
<dbReference type="InParanoid" id="A2DHI7"/>
<dbReference type="InterPro" id="IPR042228">
    <property type="entry name" value="Dynein_linker_3"/>
</dbReference>
<feature type="coiled-coil region" evidence="1">
    <location>
        <begin position="2788"/>
        <end position="2885"/>
    </location>
</feature>
<keyword evidence="8" id="KW-1185">Reference proteome</keyword>
<dbReference type="GO" id="GO:0005524">
    <property type="term" value="F:ATP binding"/>
    <property type="evidence" value="ECO:0007669"/>
    <property type="project" value="InterPro"/>
</dbReference>
<dbReference type="GO" id="GO:0045505">
    <property type="term" value="F:dynein intermediate chain binding"/>
    <property type="evidence" value="ECO:0000318"/>
    <property type="project" value="GO_Central"/>
</dbReference>
<dbReference type="FunFam" id="1.20.920.20:FF:000022">
    <property type="entry name" value="Dynein_heavy_chain_-_N-terminal_region_2_-_putative"/>
    <property type="match status" value="1"/>
</dbReference>
<dbReference type="InterPro" id="IPR027417">
    <property type="entry name" value="P-loop_NTPase"/>
</dbReference>
<dbReference type="Gene3D" id="1.20.140.100">
    <property type="entry name" value="Dynein heavy chain, N-terminal domain 2"/>
    <property type="match status" value="1"/>
</dbReference>
<dbReference type="VEuPathDB" id="TrichDB:TVAGG3_0302140"/>
<dbReference type="InterPro" id="IPR035699">
    <property type="entry name" value="AAA_6"/>
</dbReference>
<dbReference type="Gene3D" id="3.20.180.20">
    <property type="entry name" value="Dynein heavy chain, N-terminal domain 2"/>
    <property type="match status" value="1"/>
</dbReference>
<dbReference type="GO" id="GO:0008569">
    <property type="term" value="F:minus-end-directed microtubule motor activity"/>
    <property type="evidence" value="ECO:0000318"/>
    <property type="project" value="GO_Central"/>
</dbReference>
<evidence type="ECO:0008006" key="9">
    <source>
        <dbReference type="Google" id="ProtNLM"/>
    </source>
</evidence>
<dbReference type="Gene3D" id="1.10.287.2620">
    <property type="match status" value="1"/>
</dbReference>
<dbReference type="InterPro" id="IPR026983">
    <property type="entry name" value="DHC"/>
</dbReference>
<feature type="domain" description="Dynein heavy chain linker" evidence="3">
    <location>
        <begin position="835"/>
        <end position="1247"/>
    </location>
</feature>
<dbReference type="KEGG" id="tva:5465567"/>
<reference evidence="7" key="1">
    <citation type="submission" date="2006-10" db="EMBL/GenBank/DDBJ databases">
        <authorList>
            <person name="Amadeo P."/>
            <person name="Zhao Q."/>
            <person name="Wortman J."/>
            <person name="Fraser-Liggett C."/>
            <person name="Carlton J."/>
        </authorList>
    </citation>
    <scope>NUCLEOTIDE SEQUENCE</scope>
    <source>
        <strain evidence="7">G3</strain>
    </source>
</reference>
<evidence type="ECO:0000259" key="3">
    <source>
        <dbReference type="Pfam" id="PF08393"/>
    </source>
</evidence>
<dbReference type="GO" id="GO:0051959">
    <property type="term" value="F:dynein light intermediate chain binding"/>
    <property type="evidence" value="ECO:0000318"/>
    <property type="project" value="GO_Central"/>
</dbReference>
<dbReference type="GO" id="GO:0030286">
    <property type="term" value="C:dynein complex"/>
    <property type="evidence" value="ECO:0000318"/>
    <property type="project" value="GO_Central"/>
</dbReference>
<feature type="region of interest" description="Disordered" evidence="2">
    <location>
        <begin position="1"/>
        <end position="25"/>
    </location>
</feature>
<evidence type="ECO:0000256" key="2">
    <source>
        <dbReference type="SAM" id="MobiDB-lite"/>
    </source>
</evidence>
<dbReference type="eggNOG" id="KOG3595">
    <property type="taxonomic scope" value="Eukaryota"/>
</dbReference>
<gene>
    <name evidence="7" type="ORF">TVAG_365430</name>
</gene>
<keyword evidence="1" id="KW-0175">Coiled coil</keyword>
<dbReference type="Pfam" id="PF12777">
    <property type="entry name" value="MT"/>
    <property type="match status" value="1"/>
</dbReference>
<evidence type="ECO:0000259" key="4">
    <source>
        <dbReference type="Pfam" id="PF12774"/>
    </source>
</evidence>
<sequence>MKNTRPQPPENPRGRNPRNKELSDNEKVFQALYGKEEDFREDQIAKFSPRYAGYLGDPLKSTTNLPQAPSPIDLSATSQFVEFQPTIKVAKSTANLPTTNFANYLKKSQQNIPQITIPKRSFGKGAISARPHVLEPLVPQEHIQMNTPHAANDNLALFDEADFDAPDFDKQIQNQLKNGPIPAHSMYMTNDGNCSWLPCTVISVSGNNYTIRWNSNGKTKVVHRLSVRLDNEDQERFQQRRDAAVAHREETVQNIKQQTYLQMKTEEETVTQDPKMMEDIIRMLPKKMRISRHLTGLIQEINHLYSYAHTIVDFRLQWNDPEKAEEFKKEGIIPIENTLTVLAGMTRLDPSRIKALKLANCQMLVAANGELIDFLSDDFLTHVAKGIITTTSFGYFFESLKDAILAKRRHASDILVSNLDQYLTKMIVENEGMRKLWVKMMNLRFNNTLATLVIDTLKRLTPTLTKEKIHFALFCHEDLQRFVPVRETVEATGLSYIDGIFNLFKTHKIKKVSSELFTERKIDVFLPEILETHRTSRWDWMNLIKTSFDEIYQYIDDMKKMTSPIPLDPIEMCKSILPNDFEAHLKGQVPTIDSREINLNLVREKMRGSLNAYKDFLLAFQPIKCFGAFEVNFTKYFDNIKQKTDEFYNLVFKYMNAQTDKQVDTIGGMISSLILKATAAPKTVEEWYDKHVILAHIMIHINDIQATLDYLLVMLDFMGEFLFEPRQSFGATYKIKSDLHKIILSIEELNKKDQEEKAKFIEQHKKDIEKIQEDLKIFQEEMLLYVTKDVNVDSSKTHLSLLEDKQRLNNFISTCSLYQSRDQKLDMQQTDYPILSNIKSDFDMLLPAWSIAVEIDTTAQDWFGTIFKQLDVQMISDTVVEWENTLKKLMEDIEAAKNQDRHKKFLREGVHPLEAPYKELQARVQYILMHIPIIRYICNPNYRQRHWKQISETAGFQIGPNDDYTWNWLIEFGVEQHIIAIASISKAATNEAKIEIAIAQMCDDLQKLRFKVTKTEHGIHLDDPATALLLLAKHQQIMQEIFVPPYIQPFISKVKEYELLAANTRQILKQSIETEERINELQPAMESTDLKTQHSKMTNFFEDKVKDFSNFATNFKLSATFHMILSNQSTADECNSIAQDLVKVRDQLQDVLEMKRKAFPRFRLLSDSQLIQVISNGETPSKIPTIFSLMYPSIASAVFESNTYCLGFNSQGGEYFEFIQKVRITPECIEGWFIAFDQQITNTLKTLGRKIIQSPISNIEKMALTYPSQLLTLVFNLNFTTNVNKCISEFEGKFTENAASKLKAQLQLVYDSICNDLKVLMSAYRKSYQVQISNMIIVCMNHKSVLEELLKKETITPLDPIWLATPKYTVVDMNDFSVNVTVGNATVPYGFEYAGSNLPVIMTDGMRKFFVQMMACIVNGSFPLIAGWAADKKLEYLNNFLNAIGRQPFIYPCHYHTTIARMQEFIQKASECNAFVAFKDIYSLQPDVLSDCCIELLNLKEKMPTHIFATYTLGSDQTCHIPEILKLTFRPVDVPSSETFERFQVLLASMGIKSDELASKLSEIANTSIMAFKEPLCSALSYVSLAYFIQMAPVFSNDPVTEIFTRIVSNLADLFGADDAKEVIDYISSVFGKTADVTTEDQVIQMHKDPEFNDKLNQLNEALKKHSGVIINGPYMCGKSALIHEYCQYKCINPTFVLPYSFDLHDLYGDKSSGALSMMLQTKDTIVFDGPADAVWMDTLTVGLSNARRLYFGDGSICNLRPETRFIFETSDISKASPAALASCAVVYVGDNFLTLQKRIDNFLDKLENDKNIVEPLSHTILSSTIPISKLISVCNEYINYFLSQIDVHYPSLTSFFKCFRSILLNYYLQPMGSKVKRTAEKLLEHVPKFILFTMFWSFAGRVDGDARVKLDQKLTNAAMKKDINLSGMNISQVFFEYNTDKWMPWSDIGKTDVIGDPMKLIDREPKHLLFDPAVMMPLAFLSHEMLSRGQHVIVTTPPGIDQSAIANIIQHMPIIMDRFSPQAYAFKSTDNHKTLRRMMASILPDSKSSQKEAKSLALRIPLLSILGFDCSERNTAAEIVRYVVTHRGIPSEIGAHNEPTCGLTFCLFSDEKALQSPLANHTFSLAVPGMSKIAEIHAVYQAVKVLWNIDRPEISGFLLDLLEGVRQTFKFSMSHLFIVLQRVGKIMVNHDADKLCDVLAHQAVRVFYDSMHSEAILASISIAMRNISNALNMELSTNVFDIAGNSILTDLNSENYREVSCFADLTRKKEKTRARRGSRRQSLLRFTADVEAPRQTDLSSLKGINSFLRLDIISVAQALTIPKNHLEIFTSQTTLGKSLVKEACQIGDVNFVEKELFIPLMKIFHDTLLEAGKTKKHQVLFIDANTITDEEQIMLNVLMKTFNVFGLFSRGELLNLMTDIYSKKGLYNDPFNDNSLETLKNYNEIIADFMTDCEMNFHFAIVHLRPLRSISSDDEVVSYASIYTPFYSHNDFIDGHIEAVMNNLVPFQYETSVKQYMISDTFKALSNSPIIQRYPYLISVQNLSHIVTAFVEYQNKRYPKIKQRVDSYEQLKTLSEQIAEYIRGEIHAMEDMEAQLVSLTHEFEESEKQLEEMQKVTDEEMANTDRETSILRQEEIKADQMRRELAQELQKTNQILDVATQEIKNIKASDIAVIKNMPNPPVGVVLVVPALTTLLGVDTTGTNMNTEEGRNKLWSIGRKIMGEASFKNKLTGSVNESISVQTVNKLRTIVSDPNFQPSVIERSSSAAKAIALFIRAIIPYAEAIWNHKERVKAMQVVEENLEQLRKKSEEAVDKLNQCKKKTLELTENKEKLVKQRETIESKIQKQRNNIEDYKSVEEIVKDYVTKCNEEYERLVLEAQRTEKLSFLQMVFMNVAGPYNDKERDEIYEAIKFEGYTRKDCLTNDEPLVEKWNRTNMPVSWHWRENTSMLSPDNGRWVVAENAYMLSTSYLKKVVCRQSVQFLSAKSKTFDDEFVNSISSQVGIVLYDFDFNNPNLVVPVICRARETGSSIVYNNETIKVPKEFFVLFAVDELPKLESLGMDVLLIKFDINNEVNTEQIALKAFELTNTNNYQESIVIDNKIITTQQSILDKRNELKDLLINTGSGIFKNRQVQTDMEVFLREIGDLEVQLTAFHEKFNSLWADYPNIFNLSKEVVDIFEKYPVPSSLWKMIEGAFSALNGIRKDDFVKTVSEVITPVLAAVLPPSSPLQIDNQQLQQVDQIYKMSGAPRPIIIRATDTIFAISSLLSYLQGRKLTVIPPSKILKYVVSGMQTGTICATVCTSTESLHDILGPISKNLGANFVSNEFRLFIYVLGEGLELHSRLFTKTDQIFYKHPANATQICSETCRKLKKDLVLTGIPKLDSEISERNTKLFNARAHVFENCNISLTMARLMTRNKDQIFDFIKTYMYSNGVMTDEKLERLKIVDDSPSAVDFSKIKCQNYMSEEKVKKVIQLKKDGNKMVLFLDINRRDPSSVPITGIDLVGNFNNDSLVKSCGFEIVKMSQDLVPIRLLKDGRLLARVYVKKSDEVRYALVN</sequence>
<reference evidence="7" key="2">
    <citation type="journal article" date="2007" name="Science">
        <title>Draft genome sequence of the sexually transmitted pathogen Trichomonas vaginalis.</title>
        <authorList>
            <person name="Carlton J.M."/>
            <person name="Hirt R.P."/>
            <person name="Silva J.C."/>
            <person name="Delcher A.L."/>
            <person name="Schatz M."/>
            <person name="Zhao Q."/>
            <person name="Wortman J.R."/>
            <person name="Bidwell S.L."/>
            <person name="Alsmark U.C.M."/>
            <person name="Besteiro S."/>
            <person name="Sicheritz-Ponten T."/>
            <person name="Noel C.J."/>
            <person name="Dacks J.B."/>
            <person name="Foster P.G."/>
            <person name="Simillion C."/>
            <person name="Van de Peer Y."/>
            <person name="Miranda-Saavedra D."/>
            <person name="Barton G.J."/>
            <person name="Westrop G.D."/>
            <person name="Mueller S."/>
            <person name="Dessi D."/>
            <person name="Fiori P.L."/>
            <person name="Ren Q."/>
            <person name="Paulsen I."/>
            <person name="Zhang H."/>
            <person name="Bastida-Corcuera F.D."/>
            <person name="Simoes-Barbosa A."/>
            <person name="Brown M.T."/>
            <person name="Hayes R.D."/>
            <person name="Mukherjee M."/>
            <person name="Okumura C.Y."/>
            <person name="Schneider R."/>
            <person name="Smith A.J."/>
            <person name="Vanacova S."/>
            <person name="Villalvazo M."/>
            <person name="Haas B.J."/>
            <person name="Pertea M."/>
            <person name="Feldblyum T.V."/>
            <person name="Utterback T.R."/>
            <person name="Shu C.L."/>
            <person name="Osoegawa K."/>
            <person name="de Jong P.J."/>
            <person name="Hrdy I."/>
            <person name="Horvathova L."/>
            <person name="Zubacova Z."/>
            <person name="Dolezal P."/>
            <person name="Malik S.B."/>
            <person name="Logsdon J.M. Jr."/>
            <person name="Henze K."/>
            <person name="Gupta A."/>
            <person name="Wang C.C."/>
            <person name="Dunne R.L."/>
            <person name="Upcroft J.A."/>
            <person name="Upcroft P."/>
            <person name="White O."/>
            <person name="Salzberg S.L."/>
            <person name="Tang P."/>
            <person name="Chiu C.-H."/>
            <person name="Lee Y.-S."/>
            <person name="Embley T.M."/>
            <person name="Coombs G.H."/>
            <person name="Mottram J.C."/>
            <person name="Tachezy J."/>
            <person name="Fraser-Liggett C.M."/>
            <person name="Johnson P.J."/>
        </authorList>
    </citation>
    <scope>NUCLEOTIDE SEQUENCE [LARGE SCALE GENOMIC DNA]</scope>
    <source>
        <strain evidence="7">G3</strain>
    </source>
</reference>
<dbReference type="Proteomes" id="UP000001542">
    <property type="component" value="Unassembled WGS sequence"/>
</dbReference>
<evidence type="ECO:0000313" key="7">
    <source>
        <dbReference type="EMBL" id="EAY20035.1"/>
    </source>
</evidence>
<evidence type="ECO:0000259" key="5">
    <source>
        <dbReference type="Pfam" id="PF12777"/>
    </source>
</evidence>
<dbReference type="Gene3D" id="1.10.472.130">
    <property type="match status" value="1"/>
</dbReference>
<dbReference type="InterPro" id="IPR042222">
    <property type="entry name" value="Dynein_2_N"/>
</dbReference>
<proteinExistence type="predicted"/>
<dbReference type="Pfam" id="PF08393">
    <property type="entry name" value="DHC_N2"/>
    <property type="match status" value="1"/>
</dbReference>
<dbReference type="SMR" id="A2DHI7"/>
<dbReference type="EMBL" id="DS113201">
    <property type="protein sequence ID" value="EAY20035.1"/>
    <property type="molecule type" value="Genomic_DNA"/>
</dbReference>
<protein>
    <recommendedName>
        <fullName evidence="9">Dynein heavy chain family protein</fullName>
    </recommendedName>
</protein>
<dbReference type="Gene3D" id="1.20.920.20">
    <property type="match status" value="1"/>
</dbReference>
<accession>A2DHI7</accession>
<feature type="domain" description="Dynein heavy chain hydrolytic ATP-binding dynein motor region" evidence="4">
    <location>
        <begin position="1389"/>
        <end position="1680"/>
    </location>
</feature>
<feature type="domain" description="Dynein heavy chain coiled coil stalk" evidence="5">
    <location>
        <begin position="2590"/>
        <end position="2847"/>
    </location>
</feature>
<feature type="coiled-coil region" evidence="1">
    <location>
        <begin position="2590"/>
        <end position="2670"/>
    </location>
</feature>
<dbReference type="Pfam" id="PF12774">
    <property type="entry name" value="AAA_6"/>
    <property type="match status" value="1"/>
</dbReference>
<dbReference type="STRING" id="5722.A2DHI7"/>
<dbReference type="Gene3D" id="1.20.58.1120">
    <property type="match status" value="1"/>
</dbReference>
<dbReference type="PANTHER" id="PTHR10676">
    <property type="entry name" value="DYNEIN HEAVY CHAIN FAMILY PROTEIN"/>
    <property type="match status" value="1"/>
</dbReference>
<evidence type="ECO:0000313" key="8">
    <source>
        <dbReference type="Proteomes" id="UP000001542"/>
    </source>
</evidence>
<dbReference type="Pfam" id="PF17852">
    <property type="entry name" value="Dynein_AAA_lid"/>
    <property type="match status" value="1"/>
</dbReference>
<dbReference type="GO" id="GO:0097729">
    <property type="term" value="C:9+2 motile cilium"/>
    <property type="evidence" value="ECO:0000318"/>
    <property type="project" value="GO_Central"/>
</dbReference>
<dbReference type="OrthoDB" id="424310at2759"/>
<organism evidence="7 8">
    <name type="scientific">Trichomonas vaginalis (strain ATCC PRA-98 / G3)</name>
    <dbReference type="NCBI Taxonomy" id="412133"/>
    <lineage>
        <taxon>Eukaryota</taxon>
        <taxon>Metamonada</taxon>
        <taxon>Parabasalia</taxon>
        <taxon>Trichomonadida</taxon>
        <taxon>Trichomonadidae</taxon>
        <taxon>Trichomonas</taxon>
    </lineage>
</organism>
<feature type="domain" description="Dynein heavy chain AAA 5 extension" evidence="6">
    <location>
        <begin position="1853"/>
        <end position="1948"/>
    </location>
</feature>
<dbReference type="GO" id="GO:0060294">
    <property type="term" value="P:cilium movement involved in cell motility"/>
    <property type="evidence" value="ECO:0000318"/>
    <property type="project" value="GO_Central"/>
</dbReference>
<dbReference type="InterPro" id="IPR041466">
    <property type="entry name" value="Dynein_AAA5_ext"/>
</dbReference>
<feature type="compositionally biased region" description="Pro residues" evidence="2">
    <location>
        <begin position="1"/>
        <end position="11"/>
    </location>
</feature>
<name>A2DHI7_TRIV3</name>
<dbReference type="InterPro" id="IPR013602">
    <property type="entry name" value="Dynein_heavy_linker"/>
</dbReference>
<feature type="coiled-coil region" evidence="1">
    <location>
        <begin position="751"/>
        <end position="781"/>
    </location>
</feature>
<dbReference type="Gene3D" id="3.40.50.300">
    <property type="entry name" value="P-loop containing nucleotide triphosphate hydrolases"/>
    <property type="match status" value="2"/>
</dbReference>
<dbReference type="PANTHER" id="PTHR10676:SF396">
    <property type="entry name" value="DYNEIN AXONEMAL HEAVY CHAIN 1"/>
    <property type="match status" value="1"/>
</dbReference>
<dbReference type="InterPro" id="IPR024743">
    <property type="entry name" value="Dynein_HC_stalk"/>
</dbReference>